<gene>
    <name evidence="2" type="ORF">KV203_04440</name>
</gene>
<dbReference type="Gene3D" id="3.40.190.10">
    <property type="entry name" value="Periplasmic binding protein-like II"/>
    <property type="match status" value="2"/>
</dbReference>
<proteinExistence type="predicted"/>
<accession>A0ABX8SDG9</accession>
<name>A0ABX8SDG9_9ACTN</name>
<keyword evidence="3" id="KW-1185">Reference proteome</keyword>
<dbReference type="Pfam" id="PF04069">
    <property type="entry name" value="OpuAC"/>
    <property type="match status" value="1"/>
</dbReference>
<dbReference type="RefSeq" id="WP_157079732.1">
    <property type="nucleotide sequence ID" value="NZ_CP079105.1"/>
</dbReference>
<feature type="domain" description="ABC-type glycine betaine transport system substrate-binding" evidence="1">
    <location>
        <begin position="22"/>
        <end position="94"/>
    </location>
</feature>
<dbReference type="EMBL" id="CP079105">
    <property type="protein sequence ID" value="QXQ14660.1"/>
    <property type="molecule type" value="Genomic_DNA"/>
</dbReference>
<evidence type="ECO:0000313" key="2">
    <source>
        <dbReference type="EMBL" id="QXQ14660.1"/>
    </source>
</evidence>
<sequence>MVAASGCTAPDPATDPRLAAVVTVGSVDSPAAALVAEIYAAALTRTGRAARVAPPVADRAALWAALDAGTLTLVPEQTGDLLGYLDPAATAVGAEDVYTAVTRALPPGLADGDYAAAAPGTPTSVVTLAGRRTVGEYPCPWPRIGLAADADPPRCADAVLARFPDADELAGALADREVAAVVPARNVFPVYREGALDDDARRALNTVAGELDTATLNALVARRQAGERSADLAAGWLDDRAG</sequence>
<reference evidence="2" key="1">
    <citation type="submission" date="2021-07" db="EMBL/GenBank/DDBJ databases">
        <title>Candidatus Kaistella beijingensis sp. nov. isolated from a municipal wastewater treatment plant is involved in sludge foaming.</title>
        <authorList>
            <person name="Song Y."/>
            <person name="Liu S.-J."/>
        </authorList>
    </citation>
    <scope>NUCLEOTIDE SEQUENCE</scope>
    <source>
        <strain evidence="2">DSM 43998</strain>
    </source>
</reference>
<dbReference type="InterPro" id="IPR007210">
    <property type="entry name" value="ABC_Gly_betaine_transp_sub-bd"/>
</dbReference>
<dbReference type="Proteomes" id="UP000887023">
    <property type="component" value="Chromosome"/>
</dbReference>
<evidence type="ECO:0000259" key="1">
    <source>
        <dbReference type="Pfam" id="PF04069"/>
    </source>
</evidence>
<dbReference type="SUPFAM" id="SSF53850">
    <property type="entry name" value="Periplasmic binding protein-like II"/>
    <property type="match status" value="1"/>
</dbReference>
<evidence type="ECO:0000313" key="3">
    <source>
        <dbReference type="Proteomes" id="UP000887023"/>
    </source>
</evidence>
<organism evidence="2 3">
    <name type="scientific">Skermania pinensis</name>
    <dbReference type="NCBI Taxonomy" id="39122"/>
    <lineage>
        <taxon>Bacteria</taxon>
        <taxon>Bacillati</taxon>
        <taxon>Actinomycetota</taxon>
        <taxon>Actinomycetes</taxon>
        <taxon>Mycobacteriales</taxon>
        <taxon>Gordoniaceae</taxon>
        <taxon>Skermania</taxon>
    </lineage>
</organism>
<protein>
    <recommendedName>
        <fullName evidence="1">ABC-type glycine betaine transport system substrate-binding domain-containing protein</fullName>
    </recommendedName>
</protein>